<dbReference type="KEGG" id="mcos:GM418_26565"/>
<dbReference type="Gene3D" id="1.10.10.10">
    <property type="entry name" value="Winged helix-like DNA-binding domain superfamily/Winged helix DNA-binding domain"/>
    <property type="match status" value="1"/>
</dbReference>
<evidence type="ECO:0000256" key="4">
    <source>
        <dbReference type="SAM" id="Phobius"/>
    </source>
</evidence>
<keyword evidence="4" id="KW-0812">Transmembrane</keyword>
<dbReference type="GO" id="GO:0006355">
    <property type="term" value="P:regulation of DNA-templated transcription"/>
    <property type="evidence" value="ECO:0007669"/>
    <property type="project" value="InterPro"/>
</dbReference>
<dbReference type="GO" id="GO:0003677">
    <property type="term" value="F:DNA binding"/>
    <property type="evidence" value="ECO:0007669"/>
    <property type="project" value="UniProtKB-KW"/>
</dbReference>
<dbReference type="PANTHER" id="PTHR44688:SF16">
    <property type="entry name" value="DNA-BINDING TRANSCRIPTIONAL ACTIVATOR DEVR_DOSR"/>
    <property type="match status" value="1"/>
</dbReference>
<dbReference type="InterPro" id="IPR036388">
    <property type="entry name" value="WH-like_DNA-bd_sf"/>
</dbReference>
<dbReference type="Pfam" id="PF00196">
    <property type="entry name" value="GerE"/>
    <property type="match status" value="1"/>
</dbReference>
<proteinExistence type="predicted"/>
<accession>A0A6I6K014</accession>
<sequence length="189" mass="21600">MIITFLIHKGKIRTPADPDLFIIQILLLLNLVVHTLFFVPLLSSNKKEKGGALFIHKKYLALYLLGILIYSASLNFFYIFGYISTCISIILLFGVNILVPLFFQIEIKANPTKEEKNIDFSTFCELYEISKREAEIILEICTGKTNKAISEKLFITLQTVKDHTHRIYTKTGVKSRVQLANLVREKTGD</sequence>
<keyword evidence="3" id="KW-0804">Transcription</keyword>
<evidence type="ECO:0000256" key="3">
    <source>
        <dbReference type="ARBA" id="ARBA00023163"/>
    </source>
</evidence>
<dbReference type="PANTHER" id="PTHR44688">
    <property type="entry name" value="DNA-BINDING TRANSCRIPTIONAL ACTIVATOR DEVR_DOSR"/>
    <property type="match status" value="1"/>
</dbReference>
<keyword evidence="4" id="KW-1133">Transmembrane helix</keyword>
<evidence type="ECO:0000256" key="2">
    <source>
        <dbReference type="ARBA" id="ARBA00023125"/>
    </source>
</evidence>
<dbReference type="Proteomes" id="UP000428260">
    <property type="component" value="Chromosome"/>
</dbReference>
<evidence type="ECO:0000313" key="6">
    <source>
        <dbReference type="EMBL" id="QGY48231.1"/>
    </source>
</evidence>
<dbReference type="SUPFAM" id="SSF46894">
    <property type="entry name" value="C-terminal effector domain of the bipartite response regulators"/>
    <property type="match status" value="1"/>
</dbReference>
<feature type="transmembrane region" description="Helical" evidence="4">
    <location>
        <begin position="60"/>
        <end position="81"/>
    </location>
</feature>
<keyword evidence="7" id="KW-1185">Reference proteome</keyword>
<keyword evidence="2" id="KW-0238">DNA-binding</keyword>
<organism evidence="6 7">
    <name type="scientific">Maribellus comscasis</name>
    <dbReference type="NCBI Taxonomy" id="2681766"/>
    <lineage>
        <taxon>Bacteria</taxon>
        <taxon>Pseudomonadati</taxon>
        <taxon>Bacteroidota</taxon>
        <taxon>Bacteroidia</taxon>
        <taxon>Marinilabiliales</taxon>
        <taxon>Prolixibacteraceae</taxon>
        <taxon>Maribellus</taxon>
    </lineage>
</organism>
<dbReference type="InterPro" id="IPR000792">
    <property type="entry name" value="Tscrpt_reg_LuxR_C"/>
</dbReference>
<dbReference type="SMART" id="SM00421">
    <property type="entry name" value="HTH_LUXR"/>
    <property type="match status" value="1"/>
</dbReference>
<dbReference type="PROSITE" id="PS50043">
    <property type="entry name" value="HTH_LUXR_2"/>
    <property type="match status" value="1"/>
</dbReference>
<keyword evidence="1" id="KW-0805">Transcription regulation</keyword>
<dbReference type="PRINTS" id="PR00038">
    <property type="entry name" value="HTHLUXR"/>
</dbReference>
<evidence type="ECO:0000256" key="1">
    <source>
        <dbReference type="ARBA" id="ARBA00023015"/>
    </source>
</evidence>
<feature type="transmembrane region" description="Helical" evidence="4">
    <location>
        <begin position="87"/>
        <end position="107"/>
    </location>
</feature>
<dbReference type="AlphaFoldDB" id="A0A6I6K014"/>
<dbReference type="CDD" id="cd06170">
    <property type="entry name" value="LuxR_C_like"/>
    <property type="match status" value="1"/>
</dbReference>
<protein>
    <recommendedName>
        <fullName evidence="5">HTH luxR-type domain-containing protein</fullName>
    </recommendedName>
</protein>
<keyword evidence="4" id="KW-0472">Membrane</keyword>
<evidence type="ECO:0000259" key="5">
    <source>
        <dbReference type="PROSITE" id="PS50043"/>
    </source>
</evidence>
<feature type="transmembrane region" description="Helical" evidence="4">
    <location>
        <begin position="20"/>
        <end position="39"/>
    </location>
</feature>
<reference evidence="6 7" key="1">
    <citation type="submission" date="2019-11" db="EMBL/GenBank/DDBJ databases">
        <authorList>
            <person name="Zheng R.K."/>
            <person name="Sun C.M."/>
        </authorList>
    </citation>
    <scope>NUCLEOTIDE SEQUENCE [LARGE SCALE GENOMIC DNA]</scope>
    <source>
        <strain evidence="6 7">WC007</strain>
    </source>
</reference>
<dbReference type="PROSITE" id="PS00622">
    <property type="entry name" value="HTH_LUXR_1"/>
    <property type="match status" value="1"/>
</dbReference>
<dbReference type="EMBL" id="CP046401">
    <property type="protein sequence ID" value="QGY48231.1"/>
    <property type="molecule type" value="Genomic_DNA"/>
</dbReference>
<feature type="domain" description="HTH luxR-type" evidence="5">
    <location>
        <begin position="122"/>
        <end position="187"/>
    </location>
</feature>
<name>A0A6I6K014_9BACT</name>
<dbReference type="InterPro" id="IPR016032">
    <property type="entry name" value="Sig_transdc_resp-reg_C-effctor"/>
</dbReference>
<gene>
    <name evidence="6" type="ORF">GM418_26565</name>
</gene>
<evidence type="ECO:0000313" key="7">
    <source>
        <dbReference type="Proteomes" id="UP000428260"/>
    </source>
</evidence>